<feature type="repeat" description="ANK" evidence="7">
    <location>
        <begin position="480"/>
        <end position="512"/>
    </location>
</feature>
<keyword evidence="6" id="KW-0407">Ion channel</keyword>
<dbReference type="SMART" id="SM00248">
    <property type="entry name" value="ANK"/>
    <property type="match status" value="13"/>
</dbReference>
<keyword evidence="3" id="KW-0677">Repeat</keyword>
<dbReference type="Pfam" id="PF00023">
    <property type="entry name" value="Ank"/>
    <property type="match status" value="1"/>
</dbReference>
<evidence type="ECO:0000256" key="2">
    <source>
        <dbReference type="ARBA" id="ARBA00022606"/>
    </source>
</evidence>
<reference evidence="9" key="1">
    <citation type="submission" date="2021-02" db="EMBL/GenBank/DDBJ databases">
        <authorList>
            <person name="Nowell W R."/>
        </authorList>
    </citation>
    <scope>NUCLEOTIDE SEQUENCE</scope>
</reference>
<feature type="transmembrane region" description="Helical" evidence="8">
    <location>
        <begin position="674"/>
        <end position="696"/>
    </location>
</feature>
<sequence length="989" mass="114415">MLETLNVPDQYTILHYGALFNNVAFCRCLINDFGCDINLVSLDGETALHIAARSMNIRHPEHPSSIMEYLLNHPKIMINIQDSHGRTPLHFAVIYNCMGNAKYLIEYGANLDIPDIYGAIPLHYACRCLENNNVIDLFLNFSQLFNRETHDKKKPIDIMIEYNDPDVIKHFFDLKPENKVLSMLKQQYDEAINYDPSRLSLACRQLHGLKTISHLINPHSIVHCDKQTGLSPLMVAVQYRQLKCVNELLNNKYFTQEAFDLVSDVSFCTVLHVCTKVYHKEITKALFNSRFMSNTLAITADVLGNTPLHTCAQVGNVYMAQLLFGYITGHNSSSYSPKFFKMSNHNTDKRMQSESTIRHAHVLLTKTNKEKLTPLHVATQAGQFDVINEMLKYATASVINMCDDQQSTSLHMAAAKGHVGIVDILLDHRADSYVSDINEWTPLHHATRCSRNEEDDKERPQCIISLVTRGIININALTIRRETPLHIACEYGSSKLVKQLIEFDCDLFATNVDGYNCLEVAIEANNEEVVRYLIENDNCFDLVRNSQIQEGKHAYCSLFPRHCEVDTPMRKLIRKMPSMALLVLDKCSMIVHTKGMAVHKNIFVYEFLDDQFTVNKWNRDSSEDEKHGTLYTSNTVDLVMKHPLFLMAQYEAHDLMSHPLSNYLVKLKFQKFGIFLYIMILSLYITYLGLFTTIVLRTHHPATYYNLTNIDFEDSLCYNVSEVLLTSSTHGGIKTTMDYILKYVMYIVIWSLVFKNMFTIVEIVQIDFFKTLRYWLETLAVLMSFIFVYDRTYQMNFTLRCPLQWELGAFALLLSWLTLLGYIQFIPMLGLGFASTFYMIFQNFEPFQNKSYSYIKTALMISGELGFDERMFDADTKAYYKVAFLVYILFLLIMTVFVTNLLIGLAVGEIPTLMKQATENLTRLFYELVVICEIFRYRLIWILRRNHINDAIAYSYQDFDKNNWHQRLIQRFMKRRTDDNNNEDSDGCG</sequence>
<dbReference type="GO" id="GO:0034220">
    <property type="term" value="P:monoatomic ion transmembrane transport"/>
    <property type="evidence" value="ECO:0007669"/>
    <property type="project" value="UniProtKB-KW"/>
</dbReference>
<keyword evidence="4 7" id="KW-0040">ANK repeat</keyword>
<feature type="transmembrane region" description="Helical" evidence="8">
    <location>
        <begin position="878"/>
        <end position="903"/>
    </location>
</feature>
<evidence type="ECO:0000256" key="6">
    <source>
        <dbReference type="ARBA" id="ARBA00023303"/>
    </source>
</evidence>
<evidence type="ECO:0008006" key="11">
    <source>
        <dbReference type="Google" id="ProtNLM"/>
    </source>
</evidence>
<dbReference type="Proteomes" id="UP000663844">
    <property type="component" value="Unassembled WGS sequence"/>
</dbReference>
<name>A0A819IC93_9BILA</name>
<dbReference type="PANTHER" id="PTHR47143">
    <property type="entry name" value="TRANSIENT RECEPTOR POTENTIAL CATION CHANNEL PROTEIN PAINLESS"/>
    <property type="match status" value="1"/>
</dbReference>
<dbReference type="InterPro" id="IPR036770">
    <property type="entry name" value="Ankyrin_rpt-contain_sf"/>
</dbReference>
<protein>
    <recommendedName>
        <fullName evidence="11">Transient receptor potential cation channel subfamily A member 1</fullName>
    </recommendedName>
</protein>
<evidence type="ECO:0000256" key="1">
    <source>
        <dbReference type="ARBA" id="ARBA00022448"/>
    </source>
</evidence>
<gene>
    <name evidence="9" type="ORF">OXD698_LOCUS24464</name>
</gene>
<dbReference type="PROSITE" id="PS50088">
    <property type="entry name" value="ANK_REPEAT"/>
    <property type="match status" value="3"/>
</dbReference>
<organism evidence="9 10">
    <name type="scientific">Adineta steineri</name>
    <dbReference type="NCBI Taxonomy" id="433720"/>
    <lineage>
        <taxon>Eukaryota</taxon>
        <taxon>Metazoa</taxon>
        <taxon>Spiralia</taxon>
        <taxon>Gnathifera</taxon>
        <taxon>Rotifera</taxon>
        <taxon>Eurotatoria</taxon>
        <taxon>Bdelloidea</taxon>
        <taxon>Adinetida</taxon>
        <taxon>Adinetidae</taxon>
        <taxon>Adineta</taxon>
    </lineage>
</organism>
<feature type="repeat" description="ANK" evidence="7">
    <location>
        <begin position="84"/>
        <end position="116"/>
    </location>
</feature>
<proteinExistence type="predicted"/>
<dbReference type="Gene3D" id="1.25.40.20">
    <property type="entry name" value="Ankyrin repeat-containing domain"/>
    <property type="match status" value="3"/>
</dbReference>
<evidence type="ECO:0000313" key="9">
    <source>
        <dbReference type="EMBL" id="CAF3910697.1"/>
    </source>
</evidence>
<dbReference type="EMBL" id="CAJOAZ010002252">
    <property type="protein sequence ID" value="CAF3910697.1"/>
    <property type="molecule type" value="Genomic_DNA"/>
</dbReference>
<dbReference type="AlphaFoldDB" id="A0A819IC93"/>
<dbReference type="PANTHER" id="PTHR47143:SF3">
    <property type="entry name" value="PWWP DOMAIN-CONTAINING PROTEIN"/>
    <property type="match status" value="1"/>
</dbReference>
<keyword evidence="1" id="KW-0813">Transport</keyword>
<dbReference type="InterPro" id="IPR052076">
    <property type="entry name" value="TRP_cation_channel"/>
</dbReference>
<keyword evidence="2" id="KW-0716">Sensory transduction</keyword>
<evidence type="ECO:0000256" key="8">
    <source>
        <dbReference type="SAM" id="Phobius"/>
    </source>
</evidence>
<dbReference type="Pfam" id="PF12796">
    <property type="entry name" value="Ank_2"/>
    <property type="match status" value="3"/>
</dbReference>
<keyword evidence="5" id="KW-0406">Ion transport</keyword>
<feature type="repeat" description="ANK" evidence="7">
    <location>
        <begin position="405"/>
        <end position="437"/>
    </location>
</feature>
<keyword evidence="8" id="KW-1133">Transmembrane helix</keyword>
<feature type="transmembrane region" description="Helical" evidence="8">
    <location>
        <begin position="772"/>
        <end position="789"/>
    </location>
</feature>
<feature type="transmembrane region" description="Helical" evidence="8">
    <location>
        <begin position="743"/>
        <end position="766"/>
    </location>
</feature>
<dbReference type="GO" id="GO:1902495">
    <property type="term" value="C:transmembrane transporter complex"/>
    <property type="evidence" value="ECO:0007669"/>
    <property type="project" value="TreeGrafter"/>
</dbReference>
<keyword evidence="8" id="KW-0812">Transmembrane</keyword>
<dbReference type="PROSITE" id="PS50297">
    <property type="entry name" value="ANK_REP_REGION"/>
    <property type="match status" value="3"/>
</dbReference>
<evidence type="ECO:0000256" key="5">
    <source>
        <dbReference type="ARBA" id="ARBA00023065"/>
    </source>
</evidence>
<evidence type="ECO:0000256" key="4">
    <source>
        <dbReference type="ARBA" id="ARBA00023043"/>
    </source>
</evidence>
<dbReference type="GO" id="GO:0022857">
    <property type="term" value="F:transmembrane transporter activity"/>
    <property type="evidence" value="ECO:0007669"/>
    <property type="project" value="TreeGrafter"/>
</dbReference>
<dbReference type="InterPro" id="IPR002110">
    <property type="entry name" value="Ankyrin_rpt"/>
</dbReference>
<feature type="transmembrane region" description="Helical" evidence="8">
    <location>
        <begin position="810"/>
        <end position="841"/>
    </location>
</feature>
<accession>A0A819IC93</accession>
<evidence type="ECO:0000256" key="7">
    <source>
        <dbReference type="PROSITE-ProRule" id="PRU00023"/>
    </source>
</evidence>
<comment type="caution">
    <text evidence="9">The sequence shown here is derived from an EMBL/GenBank/DDBJ whole genome shotgun (WGS) entry which is preliminary data.</text>
</comment>
<evidence type="ECO:0000313" key="10">
    <source>
        <dbReference type="Proteomes" id="UP000663844"/>
    </source>
</evidence>
<keyword evidence="8" id="KW-0472">Membrane</keyword>
<dbReference type="SUPFAM" id="SSF48403">
    <property type="entry name" value="Ankyrin repeat"/>
    <property type="match status" value="2"/>
</dbReference>
<evidence type="ECO:0000256" key="3">
    <source>
        <dbReference type="ARBA" id="ARBA00022737"/>
    </source>
</evidence>